<name>A0AAE0TX89_9PEZI</name>
<reference evidence="2" key="2">
    <citation type="submission" date="2023-06" db="EMBL/GenBank/DDBJ databases">
        <authorList>
            <consortium name="Lawrence Berkeley National Laboratory"/>
            <person name="Haridas S."/>
            <person name="Hensen N."/>
            <person name="Bonometti L."/>
            <person name="Westerberg I."/>
            <person name="Brannstrom I.O."/>
            <person name="Guillou S."/>
            <person name="Cros-Aarteil S."/>
            <person name="Calhoun S."/>
            <person name="Kuo A."/>
            <person name="Mondo S."/>
            <person name="Pangilinan J."/>
            <person name="Riley R."/>
            <person name="Labutti K."/>
            <person name="Andreopoulos B."/>
            <person name="Lipzen A."/>
            <person name="Chen C."/>
            <person name="Yanf M."/>
            <person name="Daum C."/>
            <person name="Ng V."/>
            <person name="Clum A."/>
            <person name="Steindorff A."/>
            <person name="Ohm R."/>
            <person name="Martin F."/>
            <person name="Silar P."/>
            <person name="Natvig D."/>
            <person name="Lalanne C."/>
            <person name="Gautier V."/>
            <person name="Ament-Velasquez S.L."/>
            <person name="Kruys A."/>
            <person name="Hutchinson M.I."/>
            <person name="Powell A.J."/>
            <person name="Barry K."/>
            <person name="Miller A.N."/>
            <person name="Grigoriev I.V."/>
            <person name="Debuchy R."/>
            <person name="Gladieux P."/>
            <person name="Thoren M.H."/>
            <person name="Johannesson H."/>
        </authorList>
    </citation>
    <scope>NUCLEOTIDE SEQUENCE</scope>
    <source>
        <strain evidence="2">CBS 958.72</strain>
    </source>
</reference>
<feature type="region of interest" description="Disordered" evidence="1">
    <location>
        <begin position="45"/>
        <end position="84"/>
    </location>
</feature>
<proteinExistence type="predicted"/>
<evidence type="ECO:0000313" key="3">
    <source>
        <dbReference type="Proteomes" id="UP001287356"/>
    </source>
</evidence>
<dbReference type="EMBL" id="JAULSN010000001">
    <property type="protein sequence ID" value="KAK3382836.1"/>
    <property type="molecule type" value="Genomic_DNA"/>
</dbReference>
<reference evidence="2" key="1">
    <citation type="journal article" date="2023" name="Mol. Phylogenet. Evol.">
        <title>Genome-scale phylogeny and comparative genomics of the fungal order Sordariales.</title>
        <authorList>
            <person name="Hensen N."/>
            <person name="Bonometti L."/>
            <person name="Westerberg I."/>
            <person name="Brannstrom I.O."/>
            <person name="Guillou S."/>
            <person name="Cros-Aarteil S."/>
            <person name="Calhoun S."/>
            <person name="Haridas S."/>
            <person name="Kuo A."/>
            <person name="Mondo S."/>
            <person name="Pangilinan J."/>
            <person name="Riley R."/>
            <person name="LaButti K."/>
            <person name="Andreopoulos B."/>
            <person name="Lipzen A."/>
            <person name="Chen C."/>
            <person name="Yan M."/>
            <person name="Daum C."/>
            <person name="Ng V."/>
            <person name="Clum A."/>
            <person name="Steindorff A."/>
            <person name="Ohm R.A."/>
            <person name="Martin F."/>
            <person name="Silar P."/>
            <person name="Natvig D.O."/>
            <person name="Lalanne C."/>
            <person name="Gautier V."/>
            <person name="Ament-Velasquez S.L."/>
            <person name="Kruys A."/>
            <person name="Hutchinson M.I."/>
            <person name="Powell A.J."/>
            <person name="Barry K."/>
            <person name="Miller A.N."/>
            <person name="Grigoriev I.V."/>
            <person name="Debuchy R."/>
            <person name="Gladieux P."/>
            <person name="Hiltunen Thoren M."/>
            <person name="Johannesson H."/>
        </authorList>
    </citation>
    <scope>NUCLEOTIDE SEQUENCE</scope>
    <source>
        <strain evidence="2">CBS 958.72</strain>
    </source>
</reference>
<protein>
    <submittedName>
        <fullName evidence="2">Uncharacterized protein</fullName>
    </submittedName>
</protein>
<evidence type="ECO:0000256" key="1">
    <source>
        <dbReference type="SAM" id="MobiDB-lite"/>
    </source>
</evidence>
<gene>
    <name evidence="2" type="ORF">B0T24DRAFT_24614</name>
</gene>
<organism evidence="2 3">
    <name type="scientific">Lasiosphaeria ovina</name>
    <dbReference type="NCBI Taxonomy" id="92902"/>
    <lineage>
        <taxon>Eukaryota</taxon>
        <taxon>Fungi</taxon>
        <taxon>Dikarya</taxon>
        <taxon>Ascomycota</taxon>
        <taxon>Pezizomycotina</taxon>
        <taxon>Sordariomycetes</taxon>
        <taxon>Sordariomycetidae</taxon>
        <taxon>Sordariales</taxon>
        <taxon>Lasiosphaeriaceae</taxon>
        <taxon>Lasiosphaeria</taxon>
    </lineage>
</organism>
<accession>A0AAE0TX89</accession>
<evidence type="ECO:0000313" key="2">
    <source>
        <dbReference type="EMBL" id="KAK3382836.1"/>
    </source>
</evidence>
<comment type="caution">
    <text evidence="2">The sequence shown here is derived from an EMBL/GenBank/DDBJ whole genome shotgun (WGS) entry which is preliminary data.</text>
</comment>
<dbReference type="AlphaFoldDB" id="A0AAE0TX89"/>
<sequence>MYSIMLYVQSIGRDLRALFAGRRLATELLVPVLFGIAKLGTYTPRLDGQETRPRRPYRPADALPNSPWWTEAEGQGPATPTSVAGPGMMMRGVVASACRSGRLLVCRAIQMVISTEVGSRKEGSHWGRAGFLLTGPGWWGPFTMGGMVLQGGEGVQGCRKPQPCSWSELPGWSKTRPGVPPVPATARYFALSDHPARAVELWAHCCPNLRCLRQYNDCSAVKVGLSEYLPKTPAWPA</sequence>
<keyword evidence="3" id="KW-1185">Reference proteome</keyword>
<dbReference type="Proteomes" id="UP001287356">
    <property type="component" value="Unassembled WGS sequence"/>
</dbReference>